<feature type="transmembrane region" description="Helical" evidence="2">
    <location>
        <begin position="411"/>
        <end position="436"/>
    </location>
</feature>
<protein>
    <submittedName>
        <fullName evidence="3">Uncharacterized protein</fullName>
    </submittedName>
</protein>
<evidence type="ECO:0000313" key="4">
    <source>
        <dbReference type="Proteomes" id="UP001363151"/>
    </source>
</evidence>
<dbReference type="EMBL" id="JBBJCI010000124">
    <property type="protein sequence ID" value="KAK7247926.1"/>
    <property type="molecule type" value="Genomic_DNA"/>
</dbReference>
<accession>A0ABR1G3L5</accession>
<evidence type="ECO:0000256" key="2">
    <source>
        <dbReference type="SAM" id="Phobius"/>
    </source>
</evidence>
<evidence type="ECO:0000256" key="1">
    <source>
        <dbReference type="SAM" id="MobiDB-lite"/>
    </source>
</evidence>
<feature type="transmembrane region" description="Helical" evidence="2">
    <location>
        <begin position="116"/>
        <end position="133"/>
    </location>
</feature>
<feature type="transmembrane region" description="Helical" evidence="2">
    <location>
        <begin position="367"/>
        <end position="391"/>
    </location>
</feature>
<organism evidence="3 4">
    <name type="scientific">Aureococcus anophagefferens</name>
    <name type="common">Harmful bloom alga</name>
    <dbReference type="NCBI Taxonomy" id="44056"/>
    <lineage>
        <taxon>Eukaryota</taxon>
        <taxon>Sar</taxon>
        <taxon>Stramenopiles</taxon>
        <taxon>Ochrophyta</taxon>
        <taxon>Pelagophyceae</taxon>
        <taxon>Pelagomonadales</taxon>
        <taxon>Pelagomonadaceae</taxon>
        <taxon>Aureococcus</taxon>
    </lineage>
</organism>
<feature type="transmembrane region" description="Helical" evidence="2">
    <location>
        <begin position="312"/>
        <end position="333"/>
    </location>
</feature>
<feature type="region of interest" description="Disordered" evidence="1">
    <location>
        <begin position="1"/>
        <end position="33"/>
    </location>
</feature>
<gene>
    <name evidence="3" type="ORF">SO694_00084191</name>
</gene>
<reference evidence="3 4" key="1">
    <citation type="submission" date="2024-03" db="EMBL/GenBank/DDBJ databases">
        <title>Aureococcus anophagefferens CCMP1851 and Kratosvirus quantuckense: Draft genome of a second virus-susceptible host strain in the model system.</title>
        <authorList>
            <person name="Chase E."/>
            <person name="Truchon A.R."/>
            <person name="Schepens W."/>
            <person name="Wilhelm S.W."/>
        </authorList>
    </citation>
    <scope>NUCLEOTIDE SEQUENCE [LARGE SCALE GENOMIC DNA]</scope>
    <source>
        <strain evidence="3 4">CCMP1851</strain>
    </source>
</reference>
<keyword evidence="2" id="KW-1133">Transmembrane helix</keyword>
<feature type="compositionally biased region" description="Basic and acidic residues" evidence="1">
    <location>
        <begin position="1"/>
        <end position="16"/>
    </location>
</feature>
<keyword evidence="2" id="KW-0812">Transmembrane</keyword>
<feature type="transmembrane region" description="Helical" evidence="2">
    <location>
        <begin position="185"/>
        <end position="207"/>
    </location>
</feature>
<name>A0ABR1G3L5_AURAN</name>
<comment type="caution">
    <text evidence="3">The sequence shown here is derived from an EMBL/GenBank/DDBJ whole genome shotgun (WGS) entry which is preliminary data.</text>
</comment>
<evidence type="ECO:0000313" key="3">
    <source>
        <dbReference type="EMBL" id="KAK7247926.1"/>
    </source>
</evidence>
<feature type="transmembrane region" description="Helical" evidence="2">
    <location>
        <begin position="219"/>
        <end position="239"/>
    </location>
</feature>
<feature type="transmembrane region" description="Helical" evidence="2">
    <location>
        <begin position="154"/>
        <end position="173"/>
    </location>
</feature>
<proteinExistence type="predicted"/>
<keyword evidence="2" id="KW-0472">Membrane</keyword>
<sequence>MNPVHKMSDPPLRESLEVDNAPPPRKESKKSKSITFALDEELGAPAATRGATLPTPSRLTPVFARSLTASHLSDASEREESLLQSLPVGTNGLALGLCGLAGVCKELVDRGLNLTVVPYWIAMCFATLLWLAFTARVCASPRARLRLEATTPQLCFAYGAYQMTYLFVLVRVVALPCPACVGPGIHVGAAAQVAVIAAFLASCWAAGLKPEPLWNPPTVNCAVTTIAGVATLGAGHWLVRASLWYAMGLQVLLVPWQVWRTVRDPDIAPNCAVSMMQAPCSLNALTFAVVRRGAALQGLGDVLLGDARAEQALCHALFAVATLVFWLTLYCLWARRGPILDRGFRGSKRERHSQLQRLRSRPFSTRGFDLSFVALTFPSCSTAIAGLQYASPPDRAGSSGASGPLLLALRAYAFAVAGAVAVTVVVVALGCAKIAAGEARRRSRPRKPTVT</sequence>
<dbReference type="Proteomes" id="UP001363151">
    <property type="component" value="Unassembled WGS sequence"/>
</dbReference>
<keyword evidence="4" id="KW-1185">Reference proteome</keyword>